<dbReference type="Gene3D" id="3.40.50.720">
    <property type="entry name" value="NAD(P)-binding Rossmann-like Domain"/>
    <property type="match status" value="1"/>
</dbReference>
<dbReference type="Pfam" id="PF02558">
    <property type="entry name" value="ApbA"/>
    <property type="match status" value="1"/>
</dbReference>
<dbReference type="PANTHER" id="PTHR43765">
    <property type="entry name" value="2-DEHYDROPANTOATE 2-REDUCTASE-RELATED"/>
    <property type="match status" value="1"/>
</dbReference>
<feature type="domain" description="Ketopantoate reductase N-terminal" evidence="4">
    <location>
        <begin position="10"/>
        <end position="173"/>
    </location>
</feature>
<dbReference type="InterPro" id="IPR013328">
    <property type="entry name" value="6PGD_dom2"/>
</dbReference>
<keyword evidence="7" id="KW-1185">Reference proteome</keyword>
<dbReference type="SUPFAM" id="SSF48179">
    <property type="entry name" value="6-phosphogluconate dehydrogenase C-terminal domain-like"/>
    <property type="match status" value="1"/>
</dbReference>
<dbReference type="STRING" id="1095630.A0A2J6T3B5"/>
<dbReference type="GO" id="GO:0005739">
    <property type="term" value="C:mitochondrion"/>
    <property type="evidence" value="ECO:0007669"/>
    <property type="project" value="TreeGrafter"/>
</dbReference>
<dbReference type="InParanoid" id="A0A2J6T3B5"/>
<evidence type="ECO:0000256" key="3">
    <source>
        <dbReference type="ARBA" id="ARBA00023002"/>
    </source>
</evidence>
<dbReference type="Pfam" id="PF08546">
    <property type="entry name" value="ApbA_C"/>
    <property type="match status" value="1"/>
</dbReference>
<name>A0A2J6T3B5_9HELO</name>
<accession>A0A2J6T3B5</accession>
<evidence type="ECO:0000256" key="1">
    <source>
        <dbReference type="ARBA" id="ARBA00007870"/>
    </source>
</evidence>
<evidence type="ECO:0000259" key="5">
    <source>
        <dbReference type="Pfam" id="PF08546"/>
    </source>
</evidence>
<sequence>KEQAKMNRTIHVLGLGTVGKLIAHSLAGLPNGPPVTLLMHRPLVMQQWHDEGAAIKILINGEYHVQTGFHIESSADFQRQDPLQRFPGFGPNLEHSAEPPNTVIDSLVVTTNPCITLSAISSIKHRLRKTSTICFVQDGLGIIEKMNSRIFPDPHDRPTYVLGRITHDVKSTDQHFTIVENRIGSFLCAKLPQVVETKEEYFCPVINRTDFSWSPQARHLVGSLIRTPGLNAESLGHKTFFVRQLRQLAVGAVIGPLSVAYDCSNDELLYDYAASQNIGHLVAEICHIILSLPELAKFHKLEQKFNANLVENIVLRSLQKSGRNSSAMLQDIRAGRRTDIDFYNGYLVQRAMELGVPCPRNHTLLHLVKGRQARRSRQDNLYIP</sequence>
<dbReference type="FunCoup" id="A0A2J6T3B5">
    <property type="interactions" value="128"/>
</dbReference>
<feature type="non-terminal residue" evidence="6">
    <location>
        <position position="1"/>
    </location>
</feature>
<dbReference type="GeneID" id="36581505"/>
<dbReference type="EMBL" id="KZ613846">
    <property type="protein sequence ID" value="PMD57506.1"/>
    <property type="molecule type" value="Genomic_DNA"/>
</dbReference>
<evidence type="ECO:0000313" key="7">
    <source>
        <dbReference type="Proteomes" id="UP000235371"/>
    </source>
</evidence>
<dbReference type="InterPro" id="IPR008927">
    <property type="entry name" value="6-PGluconate_DH-like_C_sf"/>
</dbReference>
<dbReference type="Gene3D" id="1.10.1040.10">
    <property type="entry name" value="N-(1-d-carboxylethyl)-l-norvaline Dehydrogenase, domain 2"/>
    <property type="match status" value="1"/>
</dbReference>
<feature type="non-terminal residue" evidence="6">
    <location>
        <position position="384"/>
    </location>
</feature>
<evidence type="ECO:0000313" key="6">
    <source>
        <dbReference type="EMBL" id="PMD57506.1"/>
    </source>
</evidence>
<dbReference type="InterPro" id="IPR013752">
    <property type="entry name" value="KPA_reductase"/>
</dbReference>
<gene>
    <name evidence="6" type="ORF">K444DRAFT_509633</name>
</gene>
<proteinExistence type="inferred from homology"/>
<dbReference type="AlphaFoldDB" id="A0A2J6T3B5"/>
<dbReference type="GO" id="GO:0008677">
    <property type="term" value="F:2-dehydropantoate 2-reductase activity"/>
    <property type="evidence" value="ECO:0007669"/>
    <property type="project" value="TreeGrafter"/>
</dbReference>
<dbReference type="PANTHER" id="PTHR43765:SF2">
    <property type="entry name" value="2-DEHYDROPANTOATE 2-REDUCTASE"/>
    <property type="match status" value="1"/>
</dbReference>
<dbReference type="RefSeq" id="XP_024734410.1">
    <property type="nucleotide sequence ID" value="XM_024873425.1"/>
</dbReference>
<reference evidence="6 7" key="1">
    <citation type="submission" date="2016-04" db="EMBL/GenBank/DDBJ databases">
        <title>A degradative enzymes factory behind the ericoid mycorrhizal symbiosis.</title>
        <authorList>
            <consortium name="DOE Joint Genome Institute"/>
            <person name="Martino E."/>
            <person name="Morin E."/>
            <person name="Grelet G."/>
            <person name="Kuo A."/>
            <person name="Kohler A."/>
            <person name="Daghino S."/>
            <person name="Barry K."/>
            <person name="Choi C."/>
            <person name="Cichocki N."/>
            <person name="Clum A."/>
            <person name="Copeland A."/>
            <person name="Hainaut M."/>
            <person name="Haridas S."/>
            <person name="Labutti K."/>
            <person name="Lindquist E."/>
            <person name="Lipzen A."/>
            <person name="Khouja H.-R."/>
            <person name="Murat C."/>
            <person name="Ohm R."/>
            <person name="Olson A."/>
            <person name="Spatafora J."/>
            <person name="Veneault-Fourrey C."/>
            <person name="Henrissat B."/>
            <person name="Grigoriev I."/>
            <person name="Martin F."/>
            <person name="Perotto S."/>
        </authorList>
    </citation>
    <scope>NUCLEOTIDE SEQUENCE [LARGE SCALE GENOMIC DNA]</scope>
    <source>
        <strain evidence="6 7">E</strain>
    </source>
</reference>
<comment type="similarity">
    <text evidence="1">Belongs to the ketopantoate reductase family.</text>
</comment>
<dbReference type="InterPro" id="IPR013332">
    <property type="entry name" value="KPR_N"/>
</dbReference>
<feature type="domain" description="Ketopantoate reductase C-terminal" evidence="5">
    <location>
        <begin position="244"/>
        <end position="372"/>
    </location>
</feature>
<keyword evidence="2" id="KW-0521">NADP</keyword>
<evidence type="ECO:0000259" key="4">
    <source>
        <dbReference type="Pfam" id="PF02558"/>
    </source>
</evidence>
<protein>
    <submittedName>
        <fullName evidence="6">6-phosphogluconate dehydrogenase C-terminal domain-like protein</fullName>
    </submittedName>
</protein>
<dbReference type="OrthoDB" id="73846at2759"/>
<dbReference type="Proteomes" id="UP000235371">
    <property type="component" value="Unassembled WGS sequence"/>
</dbReference>
<dbReference type="InterPro" id="IPR050838">
    <property type="entry name" value="Ketopantoate_reductase"/>
</dbReference>
<keyword evidence="3" id="KW-0560">Oxidoreductase</keyword>
<evidence type="ECO:0000256" key="2">
    <source>
        <dbReference type="ARBA" id="ARBA00022857"/>
    </source>
</evidence>
<dbReference type="GO" id="GO:0050661">
    <property type="term" value="F:NADP binding"/>
    <property type="evidence" value="ECO:0007669"/>
    <property type="project" value="TreeGrafter"/>
</dbReference>
<organism evidence="6 7">
    <name type="scientific">Hyaloscypha bicolor E</name>
    <dbReference type="NCBI Taxonomy" id="1095630"/>
    <lineage>
        <taxon>Eukaryota</taxon>
        <taxon>Fungi</taxon>
        <taxon>Dikarya</taxon>
        <taxon>Ascomycota</taxon>
        <taxon>Pezizomycotina</taxon>
        <taxon>Leotiomycetes</taxon>
        <taxon>Helotiales</taxon>
        <taxon>Hyaloscyphaceae</taxon>
        <taxon>Hyaloscypha</taxon>
        <taxon>Hyaloscypha bicolor</taxon>
    </lineage>
</organism>